<dbReference type="InterPro" id="IPR017293">
    <property type="entry name" value="N-acetylmuramoyl-L-ala_amidase"/>
</dbReference>
<dbReference type="PROSITE" id="PS51781">
    <property type="entry name" value="SH3B"/>
    <property type="match status" value="4"/>
</dbReference>
<feature type="domain" description="SH3b" evidence="3">
    <location>
        <begin position="307"/>
        <end position="369"/>
    </location>
</feature>
<feature type="domain" description="SH3b" evidence="3">
    <location>
        <begin position="167"/>
        <end position="228"/>
    </location>
</feature>
<dbReference type="PANTHER" id="PTHR34408:SF1">
    <property type="entry name" value="GLYCOSYL HYDROLASE FAMILY 19 DOMAIN-CONTAINING PROTEIN HI_1415"/>
    <property type="match status" value="1"/>
</dbReference>
<dbReference type="InterPro" id="IPR003646">
    <property type="entry name" value="SH3-like_bac-type"/>
</dbReference>
<protein>
    <recommendedName>
        <fullName evidence="3">SH3b domain-containing protein</fullName>
    </recommendedName>
</protein>
<dbReference type="GO" id="GO:0009253">
    <property type="term" value="P:peptidoglycan catabolic process"/>
    <property type="evidence" value="ECO:0007669"/>
    <property type="project" value="InterPro"/>
</dbReference>
<evidence type="ECO:0000313" key="4">
    <source>
        <dbReference type="EMBL" id="TLS39283.1"/>
    </source>
</evidence>
<accession>A0A5R9FEI0</accession>
<evidence type="ECO:0000259" key="3">
    <source>
        <dbReference type="PROSITE" id="PS51781"/>
    </source>
</evidence>
<proteinExistence type="predicted"/>
<evidence type="ECO:0000256" key="1">
    <source>
        <dbReference type="ARBA" id="ARBA00022801"/>
    </source>
</evidence>
<dbReference type="Pfam" id="PF01520">
    <property type="entry name" value="Amidase_3"/>
    <property type="match status" value="1"/>
</dbReference>
<gene>
    <name evidence="4" type="ORF">FCL54_02970</name>
</gene>
<dbReference type="EMBL" id="SWLG01000001">
    <property type="protein sequence ID" value="TLS39283.1"/>
    <property type="molecule type" value="Genomic_DNA"/>
</dbReference>
<dbReference type="Gene3D" id="3.40.630.40">
    <property type="entry name" value="Zn-dependent exopeptidases"/>
    <property type="match status" value="1"/>
</dbReference>
<comment type="caution">
    <text evidence="4">The sequence shown here is derived from an EMBL/GenBank/DDBJ whole genome shotgun (WGS) entry which is preliminary data.</text>
</comment>
<dbReference type="SMART" id="SM00646">
    <property type="entry name" value="Ami_3"/>
    <property type="match status" value="1"/>
</dbReference>
<dbReference type="PIRSF" id="PIRSF037846">
    <property type="entry name" value="Autolysin_YrvJ_prd"/>
    <property type="match status" value="1"/>
</dbReference>
<evidence type="ECO:0000256" key="2">
    <source>
        <dbReference type="ARBA" id="ARBA00023316"/>
    </source>
</evidence>
<dbReference type="SUPFAM" id="SSF53187">
    <property type="entry name" value="Zn-dependent exopeptidases"/>
    <property type="match status" value="1"/>
</dbReference>
<dbReference type="Proteomes" id="UP000308230">
    <property type="component" value="Unassembled WGS sequence"/>
</dbReference>
<sequence>MFLLQKIVEVYPELRLFLLFGHKTLIVVPQISSPFPLLLLVFPNIELLTTEKGIFYLTPKCKKKPIFKGKGVDSLRRYIFLCLSVLLLFSPVHLVVFAAENGEVNVSVSNLQVRSGPGLSYDVIGKVDKNETFSVIDRQKDWIKIKLKSGRNGWIAGWLTENSTSEQDTVTPKIKNLNVRKGPGTNYGLLGKIQPNDKYSVITSTDSWVKISYKGRDAWVAGWLVSFSGDIPERKKIPPGYNATVNATDLNLRKGPSLDQPVLRKLQKETGVRVIETKKDWSYIELETGEKGWTASKYLVKGKKVSSDNVVLLYNGSNLRAGPGINYKAIGLGNKGDQFQLIGREGEWLKVSLPSGKQAYVASWIVSTSPSTPSIIHPGLKNGLHGKTIVIDPGHGGYDSGTKGTSFHSFEKDLTLRTANLLNELLKKAGAKTVMTRTGDTYIALSDRVSISHRQKADAFISIHFDSSNFIGANGITSYYYSESDKQLAKDIHKQLIKNTGLRDRKVRYGNYHVLRTNAAPSVLFELGYLSNPWEETILNTTSYQIKASNAIFNGLVDYFNSY</sequence>
<dbReference type="GO" id="GO:0008745">
    <property type="term" value="F:N-acetylmuramoyl-L-alanine amidase activity"/>
    <property type="evidence" value="ECO:0007669"/>
    <property type="project" value="InterPro"/>
</dbReference>
<dbReference type="OrthoDB" id="9806267at2"/>
<name>A0A5R9FEI0_9BACL</name>
<feature type="domain" description="SH3b" evidence="3">
    <location>
        <begin position="99"/>
        <end position="163"/>
    </location>
</feature>
<dbReference type="InterPro" id="IPR052354">
    <property type="entry name" value="Cell_Wall_Dynamics_Protein"/>
</dbReference>
<dbReference type="GO" id="GO:0071555">
    <property type="term" value="P:cell wall organization"/>
    <property type="evidence" value="ECO:0007669"/>
    <property type="project" value="UniProtKB-KW"/>
</dbReference>
<dbReference type="Gene3D" id="2.30.30.40">
    <property type="entry name" value="SH3 Domains"/>
    <property type="match status" value="4"/>
</dbReference>
<keyword evidence="2" id="KW-0961">Cell wall biogenesis/degradation</keyword>
<dbReference type="AlphaFoldDB" id="A0A5R9FEI0"/>
<dbReference type="InterPro" id="IPR002508">
    <property type="entry name" value="MurNAc-LAA_cat"/>
</dbReference>
<organism evidence="4 5">
    <name type="scientific">Exobacillus caeni</name>
    <dbReference type="NCBI Taxonomy" id="2574798"/>
    <lineage>
        <taxon>Bacteria</taxon>
        <taxon>Bacillati</taxon>
        <taxon>Bacillota</taxon>
        <taxon>Bacilli</taxon>
        <taxon>Bacillales</taxon>
        <taxon>Guptibacillaceae</taxon>
        <taxon>Exobacillus</taxon>
    </lineage>
</organism>
<dbReference type="SMART" id="SM00287">
    <property type="entry name" value="SH3b"/>
    <property type="match status" value="4"/>
</dbReference>
<keyword evidence="1" id="KW-0378">Hydrolase</keyword>
<evidence type="ECO:0000313" key="5">
    <source>
        <dbReference type="Proteomes" id="UP000308230"/>
    </source>
</evidence>
<dbReference type="PANTHER" id="PTHR34408">
    <property type="entry name" value="FAMILY PROTEIN, PUTATIVE-RELATED"/>
    <property type="match status" value="1"/>
</dbReference>
<dbReference type="Pfam" id="PF08239">
    <property type="entry name" value="SH3_3"/>
    <property type="match status" value="4"/>
</dbReference>
<feature type="domain" description="SH3b" evidence="3">
    <location>
        <begin position="240"/>
        <end position="303"/>
    </location>
</feature>
<reference evidence="4 5" key="1">
    <citation type="submission" date="2019-04" db="EMBL/GenBank/DDBJ databases">
        <title>Bacillus caeni sp. nov., a bacterium isolated from mangrove sediment.</title>
        <authorList>
            <person name="Huang H."/>
            <person name="Mo K."/>
            <person name="Hu Y."/>
        </authorList>
    </citation>
    <scope>NUCLEOTIDE SEQUENCE [LARGE SCALE GENOMIC DNA]</scope>
    <source>
        <strain evidence="4 5">HB172195</strain>
    </source>
</reference>
<dbReference type="CDD" id="cd02696">
    <property type="entry name" value="MurNAc-LAA"/>
    <property type="match status" value="1"/>
</dbReference>
<keyword evidence="5" id="KW-1185">Reference proteome</keyword>